<keyword evidence="2" id="KW-1185">Reference proteome</keyword>
<organism evidence="1 2">
    <name type="scientific">Actinomadura violacea</name>
    <dbReference type="NCBI Taxonomy" id="2819934"/>
    <lineage>
        <taxon>Bacteria</taxon>
        <taxon>Bacillati</taxon>
        <taxon>Actinomycetota</taxon>
        <taxon>Actinomycetes</taxon>
        <taxon>Streptosporangiales</taxon>
        <taxon>Thermomonosporaceae</taxon>
        <taxon>Actinomadura</taxon>
    </lineage>
</organism>
<dbReference type="EMBL" id="JAGEPF010000012">
    <property type="protein sequence ID" value="MBO2459818.1"/>
    <property type="molecule type" value="Genomic_DNA"/>
</dbReference>
<dbReference type="RefSeq" id="WP_208242828.1">
    <property type="nucleotide sequence ID" value="NZ_JAGEPF010000012.1"/>
</dbReference>
<gene>
    <name evidence="1" type="ORF">J4709_19750</name>
</gene>
<comment type="caution">
    <text evidence="1">The sequence shown here is derived from an EMBL/GenBank/DDBJ whole genome shotgun (WGS) entry which is preliminary data.</text>
</comment>
<name>A0ABS3RU33_9ACTN</name>
<proteinExistence type="predicted"/>
<evidence type="ECO:0000313" key="1">
    <source>
        <dbReference type="EMBL" id="MBO2459818.1"/>
    </source>
</evidence>
<evidence type="ECO:0000313" key="2">
    <source>
        <dbReference type="Proteomes" id="UP000680206"/>
    </source>
</evidence>
<protein>
    <submittedName>
        <fullName evidence="1">Uncharacterized protein</fullName>
    </submittedName>
</protein>
<reference evidence="1 2" key="1">
    <citation type="submission" date="2021-03" db="EMBL/GenBank/DDBJ databases">
        <title>Actinomadura violae sp. nov., isolated from lichen in Thailand.</title>
        <authorList>
            <person name="Kanchanasin P."/>
            <person name="Saeng-In P."/>
            <person name="Phongsopitanun W."/>
            <person name="Yuki M."/>
            <person name="Kudo T."/>
            <person name="Ohkuma M."/>
            <person name="Tanasupawat S."/>
        </authorList>
    </citation>
    <scope>NUCLEOTIDE SEQUENCE [LARGE SCALE GENOMIC DNA]</scope>
    <source>
        <strain evidence="1 2">LCR2-06</strain>
    </source>
</reference>
<sequence>MVVWPDAELVVIDYFTEVLDSVWACNQLPPAEEFNARLPIIDVTRVAGLRVADTWSDGYLADEPVIDLDIWAATPESGATTAARSVAALVAMRGYRAHGAAVGRVKGITGPRPRPDVSQTITRLGVTATVPLRLI</sequence>
<dbReference type="Proteomes" id="UP000680206">
    <property type="component" value="Unassembled WGS sequence"/>
</dbReference>
<accession>A0ABS3RU33</accession>